<dbReference type="PANTHER" id="PTHR44329:SF214">
    <property type="entry name" value="PROTEIN KINASE DOMAIN-CONTAINING PROTEIN"/>
    <property type="match status" value="1"/>
</dbReference>
<feature type="compositionally biased region" description="Low complexity" evidence="1">
    <location>
        <begin position="1158"/>
        <end position="1187"/>
    </location>
</feature>
<reference evidence="4" key="1">
    <citation type="journal article" date="2020" name="bioRxiv">
        <title>Comparative genomics of Chlamydomonas.</title>
        <authorList>
            <person name="Craig R.J."/>
            <person name="Hasan A.R."/>
            <person name="Ness R.W."/>
            <person name="Keightley P.D."/>
        </authorList>
    </citation>
    <scope>NUCLEOTIDE SEQUENCE</scope>
    <source>
        <strain evidence="4">SAG 7.73</strain>
    </source>
</reference>
<feature type="region of interest" description="Disordered" evidence="1">
    <location>
        <begin position="169"/>
        <end position="197"/>
    </location>
</feature>
<accession>A0A835TMC1</accession>
<organism evidence="4 5">
    <name type="scientific">Chlamydomonas incerta</name>
    <dbReference type="NCBI Taxonomy" id="51695"/>
    <lineage>
        <taxon>Eukaryota</taxon>
        <taxon>Viridiplantae</taxon>
        <taxon>Chlorophyta</taxon>
        <taxon>core chlorophytes</taxon>
        <taxon>Chlorophyceae</taxon>
        <taxon>CS clade</taxon>
        <taxon>Chlamydomonadales</taxon>
        <taxon>Chlamydomonadaceae</taxon>
        <taxon>Chlamydomonas</taxon>
    </lineage>
</organism>
<dbReference type="GO" id="GO:0005524">
    <property type="term" value="F:ATP binding"/>
    <property type="evidence" value="ECO:0007669"/>
    <property type="project" value="InterPro"/>
</dbReference>
<dbReference type="EMBL" id="JAEHOC010000005">
    <property type="protein sequence ID" value="KAG2441525.1"/>
    <property type="molecule type" value="Genomic_DNA"/>
</dbReference>
<dbReference type="PANTHER" id="PTHR44329">
    <property type="entry name" value="SERINE/THREONINE-PROTEIN KINASE TNNI3K-RELATED"/>
    <property type="match status" value="1"/>
</dbReference>
<dbReference type="OrthoDB" id="3399at2759"/>
<evidence type="ECO:0000256" key="1">
    <source>
        <dbReference type="SAM" id="MobiDB-lite"/>
    </source>
</evidence>
<evidence type="ECO:0000313" key="4">
    <source>
        <dbReference type="EMBL" id="KAG2441525.1"/>
    </source>
</evidence>
<feature type="region of interest" description="Disordered" evidence="1">
    <location>
        <begin position="1217"/>
        <end position="1280"/>
    </location>
</feature>
<evidence type="ECO:0000313" key="5">
    <source>
        <dbReference type="Proteomes" id="UP000650467"/>
    </source>
</evidence>
<dbReference type="Gene3D" id="1.10.510.10">
    <property type="entry name" value="Transferase(Phosphotransferase) domain 1"/>
    <property type="match status" value="3"/>
</dbReference>
<dbReference type="PROSITE" id="PS50011">
    <property type="entry name" value="PROTEIN_KINASE_DOM"/>
    <property type="match status" value="1"/>
</dbReference>
<dbReference type="InterPro" id="IPR008266">
    <property type="entry name" value="Tyr_kinase_AS"/>
</dbReference>
<dbReference type="InterPro" id="IPR000719">
    <property type="entry name" value="Prot_kinase_dom"/>
</dbReference>
<feature type="transmembrane region" description="Helical" evidence="2">
    <location>
        <begin position="1058"/>
        <end position="1081"/>
    </location>
</feature>
<dbReference type="InterPro" id="IPR051681">
    <property type="entry name" value="Ser/Thr_Kinases-Pseudokinases"/>
</dbReference>
<comment type="caution">
    <text evidence="4">The sequence shown here is derived from an EMBL/GenBank/DDBJ whole genome shotgun (WGS) entry which is preliminary data.</text>
</comment>
<keyword evidence="2" id="KW-0472">Membrane</keyword>
<dbReference type="InterPro" id="IPR001245">
    <property type="entry name" value="Ser-Thr/Tyr_kinase_cat_dom"/>
</dbReference>
<dbReference type="Proteomes" id="UP000650467">
    <property type="component" value="Unassembled WGS sequence"/>
</dbReference>
<feature type="region of interest" description="Disordered" evidence="1">
    <location>
        <begin position="1090"/>
        <end position="1131"/>
    </location>
</feature>
<dbReference type="InterPro" id="IPR011009">
    <property type="entry name" value="Kinase-like_dom_sf"/>
</dbReference>
<protein>
    <recommendedName>
        <fullName evidence="3">Protein kinase domain-containing protein</fullName>
    </recommendedName>
</protein>
<gene>
    <name evidence="4" type="ORF">HXX76_003147</name>
</gene>
<feature type="compositionally biased region" description="Low complexity" evidence="1">
    <location>
        <begin position="169"/>
        <end position="181"/>
    </location>
</feature>
<sequence>MVLQALPDARPVLTGDWLSPLFTVRPGASLSVSRLTVRLPPLPASWPPSVSSLLSLLVSPASSNSSAGVALEAVTLVAASCSELVAVTKGLCVAAAWQHTSQLQVLRGEVRYSGNASVPLLPRALLPGATPTSSRGSSARLTGAAYMAALALAPRVLLNEVVITCVDDGSSSSGSSSSGSSSAGGSGSSSGPPGPWPCSAAAVADSASLRAVARQLLAETSDSVLLSLVPPPAAAPPQPAAGGGGSGGASSAGVLKLDPVDWETALRVPPLVTLALFGRPAPSPLQQPQQQLEADETAVLSGGGTRLDLSGTESAFLVAADNMGGGLQLYDVTLTGLPYPTAIEGTPSLLAAWMHFAYLDDPPSTLLGALMAAPVLSCVRCRLVVPDAEAAWWAAAAVCRMTSPSPSPPAAAWAPKVAGADAACWWSLVPYNWRLSLGGGDSAAAYLTPGAGSGSNSNSSGGVASGVELGPDTWRAVRQARVVRLSLAADGNAGRSARLLTDSAIVPHSVYQIWQQQLQLQLQTEGAAVASVAVAAVATSVSQAEAPPVWPLCADEAAYGGCSSQADAAQALQLGRIEAQWRDSRMAMALTTLNPNSGATDFIFPSNVRDAALNVPPDALNVNRSTLDGSDPAGSQPLLASVVVVPRVLAPAFLLAVARPEEVNTVYANTSVTLRGPPPSQCPTTRLYWDLRATTGQVVVPPGAALTLRDMTLYNLYPTAATYEPASTAGGIAAATANARATPPLTGAAKAAAPPAVPGGGLPPGPLRSLTLALWAFQYERGGVGTAAGAAAALSLRNVTLVVPTEELQLLRAALRQLGKLPATSAAAAGDGAGAAALSPARSGLGVQALGSSSGGGGGGGRRLALEAAIAAAVVVSGASDCVSSLLLAQVGDAEVESDQAADTLRLRRLVAFGWAASHLTLTSRTPPGAPSRRFATSDQTLAAIEELMQPCATPPPSPSPQQQAVVTASSSTVEGPGAPSSSGSASSASAGAAPAGDSVQQQQELEQQHQPSAAAVSEPGLAADSSSSSSSAGDAAASAGTTADGGSSSKPTWVTPVAVVVPVVVCLALAATGAGLVLLARKRRQQQQQHWQRDSLTANSGKPCQEDGGSSSEDSSMSSKGRSTRRLVPPGGTFAAFLGRSVMCVLCNPGRGTDMLRSQQSGNRSQQQRASISPSASPSINANSRRGANDEEAQTTDETATMVGAVAAVALALGKSSGTGETTSTSNGRMVAGTAPEAASRTIGSGGGGKDIRPSNSSRALAAAHPPAPGTPETSAPAAATSTTAAAGCGAGDGATAAACAAPRARDLTGEPGEASAVTAAATSPLLLPAQSLPVAILLAQAQLRQELGTDEEDVRLLRVLGMGGAGIVYLGWWGGLQVAVKVVVLSDPEELIPWGHNAAAGPALEDSGRGGGGGCLVAVGTPADLGDDIDSSGGGSGCRVDGGGARRRAMLEAAISAALCGHPNIVATYAYDVQGLSAAEPTAGPTASGATGNPTPAAATAAVLDLPLAGDSSRLDGGAGPEAQRLLLIQELCEGGSLREALGTGAVPGLVRGGAAELSALTLALDTARGLMAVHARGIVHGDVSSSNVLLQRCEAVHPPAWASAAQMAATSPAAATCSESGRIFKYDRGATGETVMVGIAQKHAAAAAAAAAGAMSSSVLGSARPSNCGLPEGGAMRMRPSDPSGWATAPSGPLTTPSSRPSDSAILRASDSGARTTDAVGVTAAAAEAAQLASCRVLAGRWRPPLVAKVADFGLSCRLRSASQTHVSGARQGTPYFQAPELVSSGRGGKAADVFSYGVLLLELIYGAGAAAALERMAAVAAAAAAVSSAAAAASPVSSHASSAAAGALESLTSAAATSAATAAVFGNARPVSIRRMGLASTSMPQPLQSPPPQQQQQQQQQQASPAAKPAAAAGASEVTLIGGQPAAVALPPNAPARLRRLVCACLSLDPKRRPSMQQVVCELTAILDAAHEAQDELQEQRELWQLRQRQQGRQ</sequence>
<feature type="region of interest" description="Disordered" evidence="1">
    <location>
        <begin position="1884"/>
        <end position="1915"/>
    </location>
</feature>
<feature type="region of interest" description="Disordered" evidence="1">
    <location>
        <begin position="229"/>
        <end position="250"/>
    </location>
</feature>
<feature type="domain" description="Protein kinase" evidence="3">
    <location>
        <begin position="1356"/>
        <end position="1971"/>
    </location>
</feature>
<feature type="region of interest" description="Disordered" evidence="1">
    <location>
        <begin position="1156"/>
        <end position="1200"/>
    </location>
</feature>
<feature type="compositionally biased region" description="Pro residues" evidence="1">
    <location>
        <begin position="229"/>
        <end position="239"/>
    </location>
</feature>
<dbReference type="GO" id="GO:0004674">
    <property type="term" value="F:protein serine/threonine kinase activity"/>
    <property type="evidence" value="ECO:0007669"/>
    <property type="project" value="TreeGrafter"/>
</dbReference>
<feature type="compositionally biased region" description="Low complexity" evidence="1">
    <location>
        <begin position="1107"/>
        <end position="1120"/>
    </location>
</feature>
<dbReference type="PROSITE" id="PS00109">
    <property type="entry name" value="PROTEIN_KINASE_TYR"/>
    <property type="match status" value="1"/>
</dbReference>
<keyword evidence="2" id="KW-1133">Transmembrane helix</keyword>
<feature type="compositionally biased region" description="Low complexity" evidence="1">
    <location>
        <begin position="1023"/>
        <end position="1052"/>
    </location>
</feature>
<feature type="compositionally biased region" description="Polar residues" evidence="1">
    <location>
        <begin position="1696"/>
        <end position="1705"/>
    </location>
</feature>
<feature type="region of interest" description="Disordered" evidence="1">
    <location>
        <begin position="1664"/>
        <end position="1715"/>
    </location>
</feature>
<feature type="compositionally biased region" description="Gly residues" evidence="1">
    <location>
        <begin position="241"/>
        <end position="250"/>
    </location>
</feature>
<evidence type="ECO:0000256" key="2">
    <source>
        <dbReference type="SAM" id="Phobius"/>
    </source>
</evidence>
<feature type="compositionally biased region" description="Low complexity" evidence="1">
    <location>
        <begin position="976"/>
        <end position="1011"/>
    </location>
</feature>
<keyword evidence="2" id="KW-0812">Transmembrane</keyword>
<proteinExistence type="predicted"/>
<feature type="region of interest" description="Disordered" evidence="1">
    <location>
        <begin position="951"/>
        <end position="1052"/>
    </location>
</feature>
<feature type="compositionally biased region" description="Low complexity" evidence="1">
    <location>
        <begin position="1217"/>
        <end position="1229"/>
    </location>
</feature>
<dbReference type="Pfam" id="PF00069">
    <property type="entry name" value="Pkinase"/>
    <property type="match status" value="1"/>
</dbReference>
<dbReference type="Pfam" id="PF07714">
    <property type="entry name" value="PK_Tyr_Ser-Thr"/>
    <property type="match status" value="1"/>
</dbReference>
<feature type="transmembrane region" description="Helical" evidence="2">
    <location>
        <begin position="1358"/>
        <end position="1377"/>
    </location>
</feature>
<feature type="compositionally biased region" description="Low complexity" evidence="1">
    <location>
        <begin position="1898"/>
        <end position="1915"/>
    </location>
</feature>
<evidence type="ECO:0000259" key="3">
    <source>
        <dbReference type="PROSITE" id="PS50011"/>
    </source>
</evidence>
<dbReference type="SUPFAM" id="SSF56112">
    <property type="entry name" value="Protein kinase-like (PK-like)"/>
    <property type="match status" value="1"/>
</dbReference>
<keyword evidence="5" id="KW-1185">Reference proteome</keyword>
<name>A0A835TMC1_CHLIN</name>